<sequence>MSKKEKDIAFFVAFCIEEYRAAKGLTGEEVMELFAKYGVTDYLSKCFEPLHTQGRQWLIADIDEFIDIRKKEEV</sequence>
<evidence type="ECO:0000313" key="1">
    <source>
        <dbReference type="EMBL" id="RGN90307.1"/>
    </source>
</evidence>
<protein>
    <submittedName>
        <fullName evidence="1">DUF3791 domain-containing protein</fullName>
    </submittedName>
</protein>
<dbReference type="EMBL" id="QSVA01000022">
    <property type="protein sequence ID" value="RGN90307.1"/>
    <property type="molecule type" value="Genomic_DNA"/>
</dbReference>
<organism evidence="1 2">
    <name type="scientific">Bacteroides uniformis</name>
    <dbReference type="NCBI Taxonomy" id="820"/>
    <lineage>
        <taxon>Bacteria</taxon>
        <taxon>Pseudomonadati</taxon>
        <taxon>Bacteroidota</taxon>
        <taxon>Bacteroidia</taxon>
        <taxon>Bacteroidales</taxon>
        <taxon>Bacteroidaceae</taxon>
        <taxon>Bacteroides</taxon>
    </lineage>
</organism>
<dbReference type="Pfam" id="PF12668">
    <property type="entry name" value="DUF3791"/>
    <property type="match status" value="1"/>
</dbReference>
<dbReference type="RefSeq" id="WP_117601422.1">
    <property type="nucleotide sequence ID" value="NZ_QSVA01000022.1"/>
</dbReference>
<reference evidence="1 2" key="1">
    <citation type="submission" date="2018-08" db="EMBL/GenBank/DDBJ databases">
        <title>A genome reference for cultivated species of the human gut microbiota.</title>
        <authorList>
            <person name="Zou Y."/>
            <person name="Xue W."/>
            <person name="Luo G."/>
        </authorList>
    </citation>
    <scope>NUCLEOTIDE SEQUENCE [LARGE SCALE GENOMIC DNA]</scope>
    <source>
        <strain evidence="1 2">OM03-4</strain>
    </source>
</reference>
<gene>
    <name evidence="1" type="ORF">DXB37_18490</name>
</gene>
<proteinExistence type="predicted"/>
<accession>A0A3E5ENN7</accession>
<name>A0A3E5ENN7_BACUN</name>
<dbReference type="Proteomes" id="UP000260759">
    <property type="component" value="Unassembled WGS sequence"/>
</dbReference>
<dbReference type="AlphaFoldDB" id="A0A3E5ENN7"/>
<evidence type="ECO:0000313" key="2">
    <source>
        <dbReference type="Proteomes" id="UP000260759"/>
    </source>
</evidence>
<dbReference type="InterPro" id="IPR024269">
    <property type="entry name" value="DUF3791"/>
</dbReference>
<comment type="caution">
    <text evidence="1">The sequence shown here is derived from an EMBL/GenBank/DDBJ whole genome shotgun (WGS) entry which is preliminary data.</text>
</comment>